<dbReference type="RefSeq" id="WP_119324071.1">
    <property type="nucleotide sequence ID" value="NZ_AP025739.1"/>
</dbReference>
<dbReference type="InterPro" id="IPR050740">
    <property type="entry name" value="Aldehyde_DH_Superfamily"/>
</dbReference>
<dbReference type="Gene3D" id="3.40.309.10">
    <property type="entry name" value="Aldehyde Dehydrogenase, Chain A, domain 2"/>
    <property type="match status" value="1"/>
</dbReference>
<dbReference type="Gene3D" id="3.40.605.10">
    <property type="entry name" value="Aldehyde Dehydrogenase, Chain A, domain 1"/>
    <property type="match status" value="1"/>
</dbReference>
<dbReference type="InterPro" id="IPR016163">
    <property type="entry name" value="Ald_DH_C"/>
</dbReference>
<dbReference type="PANTHER" id="PTHR43353">
    <property type="entry name" value="SUCCINATE-SEMIALDEHYDE DEHYDROGENASE, MITOCHONDRIAL"/>
    <property type="match status" value="1"/>
</dbReference>
<dbReference type="InterPro" id="IPR015590">
    <property type="entry name" value="Aldehyde_DH_dom"/>
</dbReference>
<dbReference type="SUPFAM" id="SSF53720">
    <property type="entry name" value="ALDH-like"/>
    <property type="match status" value="1"/>
</dbReference>
<keyword evidence="3" id="KW-1185">Reference proteome</keyword>
<dbReference type="EMBL" id="AP025739">
    <property type="protein sequence ID" value="BDI31902.1"/>
    <property type="molecule type" value="Genomic_DNA"/>
</dbReference>
<dbReference type="Proteomes" id="UP000287394">
    <property type="component" value="Chromosome"/>
</dbReference>
<dbReference type="InterPro" id="IPR016162">
    <property type="entry name" value="Ald_DH_N"/>
</dbReference>
<proteinExistence type="predicted"/>
<evidence type="ECO:0000313" key="2">
    <source>
        <dbReference type="EMBL" id="BDI31902.1"/>
    </source>
</evidence>
<evidence type="ECO:0000256" key="1">
    <source>
        <dbReference type="ARBA" id="ARBA00023002"/>
    </source>
</evidence>
<reference evidence="2 3" key="1">
    <citation type="journal article" date="2019" name="Int. J. Syst. Evol. Microbiol.">
        <title>Capsulimonas corticalis gen. nov., sp. nov., an aerobic capsulated bacterium, of a novel bacterial order, Capsulimonadales ord. nov., of the class Armatimonadia of the phylum Armatimonadetes.</title>
        <authorList>
            <person name="Li J."/>
            <person name="Kudo C."/>
            <person name="Tonouchi A."/>
        </authorList>
    </citation>
    <scope>NUCLEOTIDE SEQUENCE [LARGE SCALE GENOMIC DNA]</scope>
    <source>
        <strain evidence="2 3">AX-7</strain>
    </source>
</reference>
<dbReference type="AlphaFoldDB" id="A0A402D3M1"/>
<keyword evidence="1" id="KW-0560">Oxidoreductase</keyword>
<accession>A0A402D3M1</accession>
<evidence type="ECO:0000313" key="3">
    <source>
        <dbReference type="Proteomes" id="UP000287394"/>
    </source>
</evidence>
<dbReference type="GO" id="GO:0016620">
    <property type="term" value="F:oxidoreductase activity, acting on the aldehyde or oxo group of donors, NAD or NADP as acceptor"/>
    <property type="evidence" value="ECO:0007669"/>
    <property type="project" value="InterPro"/>
</dbReference>
<dbReference type="InterPro" id="IPR016161">
    <property type="entry name" value="Ald_DH/histidinol_DH"/>
</dbReference>
<dbReference type="KEGG" id="ccot:CCAX7_39530"/>
<dbReference type="Pfam" id="PF00171">
    <property type="entry name" value="Aldedh"/>
    <property type="match status" value="1"/>
</dbReference>
<dbReference type="OrthoDB" id="6882680at2"/>
<name>A0A402D3M1_9BACT</name>
<protein>
    <submittedName>
        <fullName evidence="2">Uncharacterized protein</fullName>
    </submittedName>
</protein>
<organism evidence="2 3">
    <name type="scientific">Capsulimonas corticalis</name>
    <dbReference type="NCBI Taxonomy" id="2219043"/>
    <lineage>
        <taxon>Bacteria</taxon>
        <taxon>Bacillati</taxon>
        <taxon>Armatimonadota</taxon>
        <taxon>Armatimonadia</taxon>
        <taxon>Capsulimonadales</taxon>
        <taxon>Capsulimonadaceae</taxon>
        <taxon>Capsulimonas</taxon>
    </lineage>
</organism>
<dbReference type="PANTHER" id="PTHR43353:SF5">
    <property type="entry name" value="SUCCINATE-SEMIALDEHYDE DEHYDROGENASE, MITOCHONDRIAL"/>
    <property type="match status" value="1"/>
</dbReference>
<sequence>MTLTSTRAGKGEAYSAASTLDGSVLHQTTMLSPDQLTELASAPAPIDSIYRSSDTLGAFLGRLADQLDRRREPLLHAMRHETGFISRDCEEVFEGVTALLRGFCANDEQRAGVPPGEYRNGGRAIQLSSAPWGAVAVILPQNAFLYLAATCLASALAAGNRVALRAPSQSALSAMLLEDAIREAGIAEEMATVVTAKSKEFVSAFQESEQPGLIHYMGSSRHAPAILADTFQAGKASLIDGDGNVIAYIGQSIAPEDAAALLTQGAVRYNGQTCTSVNGAIIHPARYDAVRGALLRRWRSLTWGDTIASPDVSVGPLLSQDQAHWCEQQIAQSGGTVLSGGKSHGNILEPTLLESPEPNSGLVREGLFGPALWIASGDAEQFTQMWRGNKYPLCAAVIGALEPTEWWLSRLPGAARLVIDGDPSIEDIFEPWGGYLGSGANPVSDWKSKYRRTLQIDIPVSRR</sequence>
<gene>
    <name evidence="2" type="ORF">CCAX7_39530</name>
</gene>